<dbReference type="InterPro" id="IPR036291">
    <property type="entry name" value="NAD(P)-bd_dom_sf"/>
</dbReference>
<dbReference type="Gene3D" id="1.10.1040.10">
    <property type="entry name" value="N-(1-d-carboxylethyl)-l-norvaline Dehydrogenase, domain 2"/>
    <property type="match status" value="1"/>
</dbReference>
<evidence type="ECO:0000259" key="2">
    <source>
        <dbReference type="Pfam" id="PF02558"/>
    </source>
</evidence>
<dbReference type="SUPFAM" id="SSF51735">
    <property type="entry name" value="NAD(P)-binding Rossmann-fold domains"/>
    <property type="match status" value="1"/>
</dbReference>
<dbReference type="Gene3D" id="3.40.50.720">
    <property type="entry name" value="NAD(P)-binding Rossmann-like Domain"/>
    <property type="match status" value="1"/>
</dbReference>
<dbReference type="InterPro" id="IPR013328">
    <property type="entry name" value="6PGD_dom2"/>
</dbReference>
<feature type="domain" description="Ketopantoate reductase C-terminal" evidence="3">
    <location>
        <begin position="173"/>
        <end position="302"/>
    </location>
</feature>
<comment type="caution">
    <text evidence="4">The sequence shown here is derived from an EMBL/GenBank/DDBJ whole genome shotgun (WGS) entry which is preliminary data.</text>
</comment>
<evidence type="ECO:0000259" key="3">
    <source>
        <dbReference type="Pfam" id="PF08546"/>
    </source>
</evidence>
<evidence type="ECO:0000256" key="1">
    <source>
        <dbReference type="SAM" id="MobiDB-lite"/>
    </source>
</evidence>
<dbReference type="GO" id="GO:0005737">
    <property type="term" value="C:cytoplasm"/>
    <property type="evidence" value="ECO:0007669"/>
    <property type="project" value="TreeGrafter"/>
</dbReference>
<feature type="compositionally biased region" description="Polar residues" evidence="1">
    <location>
        <begin position="318"/>
        <end position="327"/>
    </location>
</feature>
<accession>A0A9X3S2B2</accession>
<keyword evidence="5" id="KW-1185">Reference proteome</keyword>
<dbReference type="InterPro" id="IPR013752">
    <property type="entry name" value="KPA_reductase"/>
</dbReference>
<dbReference type="SUPFAM" id="SSF48179">
    <property type="entry name" value="6-phosphogluconate dehydrogenase C-terminal domain-like"/>
    <property type="match status" value="1"/>
</dbReference>
<evidence type="ECO:0000313" key="4">
    <source>
        <dbReference type="EMBL" id="MDA0163334.1"/>
    </source>
</evidence>
<dbReference type="RefSeq" id="WP_270042578.1">
    <property type="nucleotide sequence ID" value="NZ_JAPDOD010000024.1"/>
</dbReference>
<sequence>MPRILVVGGGAIGGITAAQADADVVVLDANEAHVAALRDPGLVYEQEGAERVAVLDAVSSVDALEGFFDFALVAVKSPLHHVALEPLVARGGIGAFVSMGNGLIQDRMEGIVGAGNLLACIVEWGGSNVGPGRLVRDSLGGYMVGELDGSLSERAGVLAAALQPLGHTRVTDNVRGMIWSKLLINTTFTGLSAVSGLRYGGVASQGPDAVFALWAEGIAVGDAQGLTLESIHATNPHEFDAAELERMMETMANVRPSMLQDLDAGRETEVDVVNGGVASKGRELGIPTPCNDAVVELVHSMERGERSPDPRWLRYVSDAQTTSATDS</sequence>
<dbReference type="Proteomes" id="UP001149140">
    <property type="component" value="Unassembled WGS sequence"/>
</dbReference>
<dbReference type="InterPro" id="IPR013332">
    <property type="entry name" value="KPR_N"/>
</dbReference>
<organism evidence="4 5">
    <name type="scientific">Solirubrobacter ginsenosidimutans</name>
    <dbReference type="NCBI Taxonomy" id="490573"/>
    <lineage>
        <taxon>Bacteria</taxon>
        <taxon>Bacillati</taxon>
        <taxon>Actinomycetota</taxon>
        <taxon>Thermoleophilia</taxon>
        <taxon>Solirubrobacterales</taxon>
        <taxon>Solirubrobacteraceae</taxon>
        <taxon>Solirubrobacter</taxon>
    </lineage>
</organism>
<dbReference type="EMBL" id="JAPDOD010000024">
    <property type="protein sequence ID" value="MDA0163334.1"/>
    <property type="molecule type" value="Genomic_DNA"/>
</dbReference>
<dbReference type="InterPro" id="IPR008927">
    <property type="entry name" value="6-PGluconate_DH-like_C_sf"/>
</dbReference>
<dbReference type="Pfam" id="PF02558">
    <property type="entry name" value="ApbA"/>
    <property type="match status" value="1"/>
</dbReference>
<evidence type="ECO:0008006" key="6">
    <source>
        <dbReference type="Google" id="ProtNLM"/>
    </source>
</evidence>
<proteinExistence type="predicted"/>
<feature type="domain" description="Ketopantoate reductase N-terminal" evidence="2">
    <location>
        <begin position="4"/>
        <end position="148"/>
    </location>
</feature>
<feature type="region of interest" description="Disordered" evidence="1">
    <location>
        <begin position="302"/>
        <end position="327"/>
    </location>
</feature>
<name>A0A9X3S2B2_9ACTN</name>
<dbReference type="PANTHER" id="PTHR21708">
    <property type="entry name" value="PROBABLE 2-DEHYDROPANTOATE 2-REDUCTASE"/>
    <property type="match status" value="1"/>
</dbReference>
<evidence type="ECO:0000313" key="5">
    <source>
        <dbReference type="Proteomes" id="UP001149140"/>
    </source>
</evidence>
<feature type="compositionally biased region" description="Basic and acidic residues" evidence="1">
    <location>
        <begin position="302"/>
        <end position="312"/>
    </location>
</feature>
<reference evidence="4" key="1">
    <citation type="submission" date="2022-10" db="EMBL/GenBank/DDBJ databases">
        <title>The WGS of Solirubrobacter ginsenosidimutans DSM 21036.</title>
        <authorList>
            <person name="Jiang Z."/>
        </authorList>
    </citation>
    <scope>NUCLEOTIDE SEQUENCE</scope>
    <source>
        <strain evidence="4">DSM 21036</strain>
    </source>
</reference>
<dbReference type="Pfam" id="PF08546">
    <property type="entry name" value="ApbA_C"/>
    <property type="match status" value="1"/>
</dbReference>
<dbReference type="PANTHER" id="PTHR21708:SF26">
    <property type="entry name" value="2-DEHYDROPANTOATE 2-REDUCTASE"/>
    <property type="match status" value="1"/>
</dbReference>
<dbReference type="AlphaFoldDB" id="A0A9X3S2B2"/>
<protein>
    <recommendedName>
        <fullName evidence="6">2-dehydropantoate 2-reductase</fullName>
    </recommendedName>
</protein>
<dbReference type="InterPro" id="IPR051402">
    <property type="entry name" value="KPR-Related"/>
</dbReference>
<gene>
    <name evidence="4" type="ORF">OM076_23870</name>
</gene>